<keyword evidence="3" id="KW-1185">Reference proteome</keyword>
<evidence type="ECO:0000313" key="3">
    <source>
        <dbReference type="Proteomes" id="UP001329430"/>
    </source>
</evidence>
<accession>A0AAN7ZF51</accession>
<organism evidence="2 3">
    <name type="scientific">Pyrocoelia pectoralis</name>
    <dbReference type="NCBI Taxonomy" id="417401"/>
    <lineage>
        <taxon>Eukaryota</taxon>
        <taxon>Metazoa</taxon>
        <taxon>Ecdysozoa</taxon>
        <taxon>Arthropoda</taxon>
        <taxon>Hexapoda</taxon>
        <taxon>Insecta</taxon>
        <taxon>Pterygota</taxon>
        <taxon>Neoptera</taxon>
        <taxon>Endopterygota</taxon>
        <taxon>Coleoptera</taxon>
        <taxon>Polyphaga</taxon>
        <taxon>Elateriformia</taxon>
        <taxon>Elateroidea</taxon>
        <taxon>Lampyridae</taxon>
        <taxon>Lampyrinae</taxon>
        <taxon>Pyrocoelia</taxon>
    </lineage>
</organism>
<evidence type="ECO:0000259" key="1">
    <source>
        <dbReference type="PROSITE" id="PS51029"/>
    </source>
</evidence>
<evidence type="ECO:0000313" key="2">
    <source>
        <dbReference type="EMBL" id="KAK5643850.1"/>
    </source>
</evidence>
<dbReference type="SMART" id="SM00595">
    <property type="entry name" value="MADF"/>
    <property type="match status" value="1"/>
</dbReference>
<dbReference type="PROSITE" id="PS51029">
    <property type="entry name" value="MADF"/>
    <property type="match status" value="1"/>
</dbReference>
<feature type="domain" description="MADF" evidence="1">
    <location>
        <begin position="11"/>
        <end position="99"/>
    </location>
</feature>
<protein>
    <recommendedName>
        <fullName evidence="1">MADF domain-containing protein</fullName>
    </recommendedName>
</protein>
<dbReference type="Pfam" id="PF10545">
    <property type="entry name" value="MADF_DNA_bdg"/>
    <property type="match status" value="1"/>
</dbReference>
<dbReference type="InterPro" id="IPR006578">
    <property type="entry name" value="MADF-dom"/>
</dbReference>
<dbReference type="PANTHER" id="PTHR21505:SF8">
    <property type="entry name" value="DPT-YFP REPRESSOR BY OVEREXPRESSION, ISOFORM D-RELATED"/>
    <property type="match status" value="1"/>
</dbReference>
<reference evidence="2 3" key="1">
    <citation type="journal article" date="2024" name="Insects">
        <title>An Improved Chromosome-Level Genome Assembly of the Firefly Pyrocoelia pectoralis.</title>
        <authorList>
            <person name="Fu X."/>
            <person name="Meyer-Rochow V.B."/>
            <person name="Ballantyne L."/>
            <person name="Zhu X."/>
        </authorList>
    </citation>
    <scope>NUCLEOTIDE SEQUENCE [LARGE SCALE GENOMIC DNA]</scope>
    <source>
        <strain evidence="2">XCY_ONT2</strain>
    </source>
</reference>
<dbReference type="AlphaFoldDB" id="A0AAN7ZF51"/>
<sequence length="99" mass="11476">MSRTEKEFITEFIELYKSFPCLWKVKSKEYSDRNVKSQAYDILVEKMQIVDESANRETVVRKINSMRTTYRKELKKVLASERSGAGADDIGICSTLMVL</sequence>
<gene>
    <name evidence="2" type="ORF">RI129_007695</name>
</gene>
<dbReference type="EMBL" id="JAVRBK010000005">
    <property type="protein sequence ID" value="KAK5643850.1"/>
    <property type="molecule type" value="Genomic_DNA"/>
</dbReference>
<comment type="caution">
    <text evidence="2">The sequence shown here is derived from an EMBL/GenBank/DDBJ whole genome shotgun (WGS) entry which is preliminary data.</text>
</comment>
<dbReference type="PANTHER" id="PTHR21505">
    <property type="entry name" value="MADF DOMAIN-CONTAINING PROTEIN-RELATED"/>
    <property type="match status" value="1"/>
</dbReference>
<name>A0AAN7ZF51_9COLE</name>
<dbReference type="Proteomes" id="UP001329430">
    <property type="component" value="Chromosome 5"/>
</dbReference>
<proteinExistence type="predicted"/>